<protein>
    <submittedName>
        <fullName evidence="2">Protein kinase domain-containing protein</fullName>
    </submittedName>
</protein>
<dbReference type="Proteomes" id="UP000095286">
    <property type="component" value="Unplaced"/>
</dbReference>
<reference evidence="2" key="1">
    <citation type="submission" date="2016-11" db="UniProtKB">
        <authorList>
            <consortium name="WormBaseParasite"/>
        </authorList>
    </citation>
    <scope>IDENTIFICATION</scope>
    <source>
        <strain evidence="2">KR3021</strain>
    </source>
</reference>
<name>A0AC35UDS8_9BILA</name>
<proteinExistence type="predicted"/>
<organism evidence="1 2">
    <name type="scientific">Rhabditophanes sp. KR3021</name>
    <dbReference type="NCBI Taxonomy" id="114890"/>
    <lineage>
        <taxon>Eukaryota</taxon>
        <taxon>Metazoa</taxon>
        <taxon>Ecdysozoa</taxon>
        <taxon>Nematoda</taxon>
        <taxon>Chromadorea</taxon>
        <taxon>Rhabditida</taxon>
        <taxon>Tylenchina</taxon>
        <taxon>Panagrolaimomorpha</taxon>
        <taxon>Strongyloidoidea</taxon>
        <taxon>Alloionematidae</taxon>
        <taxon>Rhabditophanes</taxon>
    </lineage>
</organism>
<sequence>MHPVRYGIYDYPSTYLLIFELASKGDLFEAIKKLGHFSENTCASIIHQLALALKYLHSNGVIHRDIKPENIFLQHDLTVKLADFGLACFAVIVSNE</sequence>
<evidence type="ECO:0000313" key="1">
    <source>
        <dbReference type="Proteomes" id="UP000095286"/>
    </source>
</evidence>
<accession>A0AC35UDS8</accession>
<evidence type="ECO:0000313" key="2">
    <source>
        <dbReference type="WBParaSite" id="RSKR_0001046500.1"/>
    </source>
</evidence>
<dbReference type="WBParaSite" id="RSKR_0001046500.1">
    <property type="protein sequence ID" value="RSKR_0001046500.1"/>
    <property type="gene ID" value="RSKR_0001046500"/>
</dbReference>